<evidence type="ECO:0000313" key="3">
    <source>
        <dbReference type="Proteomes" id="UP001519460"/>
    </source>
</evidence>
<accession>A0ABD0M447</accession>
<organism evidence="2 3">
    <name type="scientific">Batillaria attramentaria</name>
    <dbReference type="NCBI Taxonomy" id="370345"/>
    <lineage>
        <taxon>Eukaryota</taxon>
        <taxon>Metazoa</taxon>
        <taxon>Spiralia</taxon>
        <taxon>Lophotrochozoa</taxon>
        <taxon>Mollusca</taxon>
        <taxon>Gastropoda</taxon>
        <taxon>Caenogastropoda</taxon>
        <taxon>Sorbeoconcha</taxon>
        <taxon>Cerithioidea</taxon>
        <taxon>Batillariidae</taxon>
        <taxon>Batillaria</taxon>
    </lineage>
</organism>
<feature type="region of interest" description="Disordered" evidence="1">
    <location>
        <begin position="66"/>
        <end position="94"/>
    </location>
</feature>
<dbReference type="Proteomes" id="UP001519460">
    <property type="component" value="Unassembled WGS sequence"/>
</dbReference>
<dbReference type="AlphaFoldDB" id="A0ABD0M447"/>
<name>A0ABD0M447_9CAEN</name>
<comment type="caution">
    <text evidence="2">The sequence shown here is derived from an EMBL/GenBank/DDBJ whole genome shotgun (WGS) entry which is preliminary data.</text>
</comment>
<reference evidence="2 3" key="1">
    <citation type="journal article" date="2023" name="Sci. Data">
        <title>Genome assembly of the Korean intertidal mud-creeper Batillaria attramentaria.</title>
        <authorList>
            <person name="Patra A.K."/>
            <person name="Ho P.T."/>
            <person name="Jun S."/>
            <person name="Lee S.J."/>
            <person name="Kim Y."/>
            <person name="Won Y.J."/>
        </authorList>
    </citation>
    <scope>NUCLEOTIDE SEQUENCE [LARGE SCALE GENOMIC DNA]</scope>
    <source>
        <strain evidence="2">Wonlab-2016</strain>
    </source>
</reference>
<evidence type="ECO:0000313" key="2">
    <source>
        <dbReference type="EMBL" id="KAK7506561.1"/>
    </source>
</evidence>
<protein>
    <submittedName>
        <fullName evidence="2">Uncharacterized protein</fullName>
    </submittedName>
</protein>
<sequence length="133" mass="14812">MSLARKSAQAEVHTVFSPWVSLPSADVSHVPFPYHCLQTQPPHSRSHRRGQVVARRAKVGEDVKLSRRSLRQSFHPRPQTRRLEGGGRSTEAHTRVALGKRCDSRMSHLVVCHINENEAPKGDSLCTISSAES</sequence>
<keyword evidence="3" id="KW-1185">Reference proteome</keyword>
<gene>
    <name evidence="2" type="ORF">BaRGS_00002036</name>
</gene>
<proteinExistence type="predicted"/>
<dbReference type="EMBL" id="JACVVK020000006">
    <property type="protein sequence ID" value="KAK7506561.1"/>
    <property type="molecule type" value="Genomic_DNA"/>
</dbReference>
<feature type="compositionally biased region" description="Basic and acidic residues" evidence="1">
    <location>
        <begin position="81"/>
        <end position="94"/>
    </location>
</feature>
<evidence type="ECO:0000256" key="1">
    <source>
        <dbReference type="SAM" id="MobiDB-lite"/>
    </source>
</evidence>